<keyword evidence="1" id="KW-0732">Signal</keyword>
<organism evidence="2 3">
    <name type="scientific">Photobacterium piscicola</name>
    <dbReference type="NCBI Taxonomy" id="1378299"/>
    <lineage>
        <taxon>Bacteria</taxon>
        <taxon>Pseudomonadati</taxon>
        <taxon>Pseudomonadota</taxon>
        <taxon>Gammaproteobacteria</taxon>
        <taxon>Vibrionales</taxon>
        <taxon>Vibrionaceae</taxon>
        <taxon>Photobacterium</taxon>
    </lineage>
</organism>
<sequence>MRINKPKRWFMGLLLVHSTLFSSSAFAASDWFISKDLYTMAHKELLEDDTAAVFQTIIQAWQQSPNSVEANNLDQLLNLAISEDCGHSLERKVLPTWLPKLSIERQAEQNLNQQLLKISVVGLTRSDITNISLTKWPNKPLLRGAPFIDDGGYFSVESQRLDEPVSAGLYKLSITAVNKPAWVGWIVLTTPADKQEISWKDSKTWRIDNINKNSGNCPAPTLSTKLYDLNDTTWHAIWSQESDSDWPTTLPKLNFPEGRYWLSVGVVKTRWQGEISILDIQRITRPVDYVGDDDEDNG</sequence>
<proteinExistence type="predicted"/>
<feature type="chain" id="PRO_5013046795" description="DUF2861 domain-containing protein" evidence="1">
    <location>
        <begin position="28"/>
        <end position="298"/>
    </location>
</feature>
<evidence type="ECO:0000313" key="2">
    <source>
        <dbReference type="EMBL" id="SKC31148.1"/>
    </source>
</evidence>
<evidence type="ECO:0008006" key="4">
    <source>
        <dbReference type="Google" id="ProtNLM"/>
    </source>
</evidence>
<accession>A0A1T5HWC5</accession>
<name>A0A1T5HWC5_9GAMM</name>
<dbReference type="EMBL" id="FUZI01000001">
    <property type="protein sequence ID" value="SKC31148.1"/>
    <property type="molecule type" value="Genomic_DNA"/>
</dbReference>
<dbReference type="InterPro" id="IPR021290">
    <property type="entry name" value="DUF2861"/>
</dbReference>
<protein>
    <recommendedName>
        <fullName evidence="4">DUF2861 domain-containing protein</fullName>
    </recommendedName>
</protein>
<evidence type="ECO:0000256" key="1">
    <source>
        <dbReference type="SAM" id="SignalP"/>
    </source>
</evidence>
<reference evidence="2 3" key="1">
    <citation type="submission" date="2017-02" db="EMBL/GenBank/DDBJ databases">
        <authorList>
            <person name="Peterson S.W."/>
        </authorList>
    </citation>
    <scope>NUCLEOTIDE SEQUENCE [LARGE SCALE GENOMIC DNA]</scope>
    <source>
        <strain evidence="3">type strain: NCCB 100098</strain>
    </source>
</reference>
<dbReference type="RefSeq" id="WP_235865766.1">
    <property type="nucleotide sequence ID" value="NZ_CP175535.1"/>
</dbReference>
<dbReference type="Proteomes" id="UP000189966">
    <property type="component" value="Unassembled WGS sequence"/>
</dbReference>
<dbReference type="AlphaFoldDB" id="A0A1T5HWC5"/>
<evidence type="ECO:0000313" key="3">
    <source>
        <dbReference type="Proteomes" id="UP000189966"/>
    </source>
</evidence>
<gene>
    <name evidence="2" type="ORF">CZ809_00626</name>
</gene>
<feature type="signal peptide" evidence="1">
    <location>
        <begin position="1"/>
        <end position="27"/>
    </location>
</feature>
<dbReference type="Pfam" id="PF11060">
    <property type="entry name" value="DUF2861"/>
    <property type="match status" value="1"/>
</dbReference>